<dbReference type="Proteomes" id="UP000541444">
    <property type="component" value="Unassembled WGS sequence"/>
</dbReference>
<protein>
    <submittedName>
        <fullName evidence="1">Uncharacterized protein</fullName>
    </submittedName>
</protein>
<evidence type="ECO:0000313" key="2">
    <source>
        <dbReference type="Proteomes" id="UP000541444"/>
    </source>
</evidence>
<comment type="caution">
    <text evidence="1">The sequence shown here is derived from an EMBL/GenBank/DDBJ whole genome shotgun (WGS) entry which is preliminary data.</text>
</comment>
<dbReference type="AlphaFoldDB" id="A0A7J7N806"/>
<sequence>MVIPDMLKMLQCFKRLDAKLRVRFVSWGCRGRTGAMRGRVTLMAVELLRLVEEWHPLHGDN</sequence>
<accession>A0A7J7N806</accession>
<reference evidence="1 2" key="1">
    <citation type="journal article" date="2020" name="IScience">
        <title>Genome Sequencing of the Endangered Kingdonia uniflora (Circaeasteraceae, Ranunculales) Reveals Potential Mechanisms of Evolutionary Specialization.</title>
        <authorList>
            <person name="Sun Y."/>
            <person name="Deng T."/>
            <person name="Zhang A."/>
            <person name="Moore M.J."/>
            <person name="Landis J.B."/>
            <person name="Lin N."/>
            <person name="Zhang H."/>
            <person name="Zhang X."/>
            <person name="Huang J."/>
            <person name="Zhang X."/>
            <person name="Sun H."/>
            <person name="Wang H."/>
        </authorList>
    </citation>
    <scope>NUCLEOTIDE SEQUENCE [LARGE SCALE GENOMIC DNA]</scope>
    <source>
        <strain evidence="1">TB1705</strain>
        <tissue evidence="1">Leaf</tissue>
    </source>
</reference>
<name>A0A7J7N806_9MAGN</name>
<dbReference type="EMBL" id="JACGCM010000990">
    <property type="protein sequence ID" value="KAF6163361.1"/>
    <property type="molecule type" value="Genomic_DNA"/>
</dbReference>
<evidence type="ECO:0000313" key="1">
    <source>
        <dbReference type="EMBL" id="KAF6163361.1"/>
    </source>
</evidence>
<gene>
    <name evidence="1" type="ORF">GIB67_022772</name>
</gene>
<organism evidence="1 2">
    <name type="scientific">Kingdonia uniflora</name>
    <dbReference type="NCBI Taxonomy" id="39325"/>
    <lineage>
        <taxon>Eukaryota</taxon>
        <taxon>Viridiplantae</taxon>
        <taxon>Streptophyta</taxon>
        <taxon>Embryophyta</taxon>
        <taxon>Tracheophyta</taxon>
        <taxon>Spermatophyta</taxon>
        <taxon>Magnoliopsida</taxon>
        <taxon>Ranunculales</taxon>
        <taxon>Circaeasteraceae</taxon>
        <taxon>Kingdonia</taxon>
    </lineage>
</organism>
<proteinExistence type="predicted"/>
<keyword evidence="2" id="KW-1185">Reference proteome</keyword>